<dbReference type="Pfam" id="PF03466">
    <property type="entry name" value="LysR_substrate"/>
    <property type="match status" value="1"/>
</dbReference>
<dbReference type="InterPro" id="IPR058163">
    <property type="entry name" value="LysR-type_TF_proteobact-type"/>
</dbReference>
<dbReference type="SUPFAM" id="SSF53850">
    <property type="entry name" value="Periplasmic binding protein-like II"/>
    <property type="match status" value="1"/>
</dbReference>
<evidence type="ECO:0000256" key="4">
    <source>
        <dbReference type="ARBA" id="ARBA00023125"/>
    </source>
</evidence>
<dbReference type="GO" id="GO:0003700">
    <property type="term" value="F:DNA-binding transcription factor activity"/>
    <property type="evidence" value="ECO:0007669"/>
    <property type="project" value="InterPro"/>
</dbReference>
<dbReference type="InterPro" id="IPR036388">
    <property type="entry name" value="WH-like_DNA-bd_sf"/>
</dbReference>
<dbReference type="Pfam" id="PF00126">
    <property type="entry name" value="HTH_1"/>
    <property type="match status" value="1"/>
</dbReference>
<evidence type="ECO:0000256" key="1">
    <source>
        <dbReference type="ARBA" id="ARBA00009437"/>
    </source>
</evidence>
<dbReference type="Proteomes" id="UP000255087">
    <property type="component" value="Unassembled WGS sequence"/>
</dbReference>
<reference evidence="7 8" key="1">
    <citation type="submission" date="2018-06" db="EMBL/GenBank/DDBJ databases">
        <authorList>
            <consortium name="Pathogen Informatics"/>
            <person name="Doyle S."/>
        </authorList>
    </citation>
    <scope>NUCLEOTIDE SEQUENCE [LARGE SCALE GENOMIC DNA]</scope>
    <source>
        <strain evidence="7 8">NCTC8580</strain>
    </source>
</reference>
<comment type="similarity">
    <text evidence="1">Belongs to the LysR transcriptional regulatory family.</text>
</comment>
<dbReference type="PROSITE" id="PS50931">
    <property type="entry name" value="HTH_LYSR"/>
    <property type="match status" value="1"/>
</dbReference>
<dbReference type="PANTHER" id="PTHR30537">
    <property type="entry name" value="HTH-TYPE TRANSCRIPTIONAL REGULATOR"/>
    <property type="match status" value="1"/>
</dbReference>
<name>A0A380Q914_YERPU</name>
<gene>
    <name evidence="7" type="primary">dmlR_2</name>
    <name evidence="7" type="ORF">NCTC8580_02423</name>
</gene>
<dbReference type="GO" id="GO:0043565">
    <property type="term" value="F:sequence-specific DNA binding"/>
    <property type="evidence" value="ECO:0007669"/>
    <property type="project" value="TreeGrafter"/>
</dbReference>
<organism evidence="7 8">
    <name type="scientific">Yersinia pseudotuberculosis</name>
    <dbReference type="NCBI Taxonomy" id="633"/>
    <lineage>
        <taxon>Bacteria</taxon>
        <taxon>Pseudomonadati</taxon>
        <taxon>Pseudomonadota</taxon>
        <taxon>Gammaproteobacteria</taxon>
        <taxon>Enterobacterales</taxon>
        <taxon>Yersiniaceae</taxon>
        <taxon>Yersinia</taxon>
    </lineage>
</organism>
<evidence type="ECO:0000256" key="2">
    <source>
        <dbReference type="ARBA" id="ARBA00022491"/>
    </source>
</evidence>
<dbReference type="PRINTS" id="PR00039">
    <property type="entry name" value="HTHLYSR"/>
</dbReference>
<dbReference type="GO" id="GO:0006351">
    <property type="term" value="P:DNA-templated transcription"/>
    <property type="evidence" value="ECO:0007669"/>
    <property type="project" value="TreeGrafter"/>
</dbReference>
<sequence length="303" mass="33819">MITDLNSIPVFVAVVESGNFAKAAQKLYVTRSAVGKTISRLEEQLGTALFKRTTRSQILTEEGETLYQQSRLALDRLREAEEEIQRGKKAVKGRLRLSLPVLFGHRCVTPLLFNLTRRYPQLQLEVSYNDRQVNLSEEGFDLAVRIGDLTDSSFIKARQLSQHGMMICASSVYLKNRPMPLTVAELSDHPAIGYARGGILQNWKLQDEKGRSVDFNPTPVFSTDDFAAIAAAVNNGLGVAWLPDWLVSREIKRGEMLEILPGSANTTFQISAVWPAVTWMPQKTRVVIDELRSELPGLISCSI</sequence>
<proteinExistence type="inferred from homology"/>
<dbReference type="AlphaFoldDB" id="A0A380Q914"/>
<evidence type="ECO:0000313" key="8">
    <source>
        <dbReference type="Proteomes" id="UP000255087"/>
    </source>
</evidence>
<dbReference type="Gene3D" id="1.10.10.10">
    <property type="entry name" value="Winged helix-like DNA-binding domain superfamily/Winged helix DNA-binding domain"/>
    <property type="match status" value="1"/>
</dbReference>
<dbReference type="SUPFAM" id="SSF46785">
    <property type="entry name" value="Winged helix' DNA-binding domain"/>
    <property type="match status" value="1"/>
</dbReference>
<evidence type="ECO:0000256" key="5">
    <source>
        <dbReference type="ARBA" id="ARBA00023163"/>
    </source>
</evidence>
<evidence type="ECO:0000259" key="6">
    <source>
        <dbReference type="PROSITE" id="PS50931"/>
    </source>
</evidence>
<dbReference type="CDD" id="cd08475">
    <property type="entry name" value="PBP2_CrgA_like_6"/>
    <property type="match status" value="1"/>
</dbReference>
<keyword evidence="4" id="KW-0238">DNA-binding</keyword>
<keyword evidence="3" id="KW-0805">Transcription regulation</keyword>
<evidence type="ECO:0000313" key="7">
    <source>
        <dbReference type="EMBL" id="SUP83102.1"/>
    </source>
</evidence>
<dbReference type="PANTHER" id="PTHR30537:SF5">
    <property type="entry name" value="HTH-TYPE TRANSCRIPTIONAL ACTIVATOR TTDR-RELATED"/>
    <property type="match status" value="1"/>
</dbReference>
<dbReference type="InterPro" id="IPR000847">
    <property type="entry name" value="LysR_HTH_N"/>
</dbReference>
<dbReference type="InterPro" id="IPR036390">
    <property type="entry name" value="WH_DNA-bd_sf"/>
</dbReference>
<accession>A0A380Q914</accession>
<dbReference type="RefSeq" id="WP_115115416.1">
    <property type="nucleotide sequence ID" value="NZ_UHJC01000001.1"/>
</dbReference>
<keyword evidence="2" id="KW-0678">Repressor</keyword>
<feature type="domain" description="HTH lysR-type" evidence="6">
    <location>
        <begin position="3"/>
        <end position="60"/>
    </location>
</feature>
<evidence type="ECO:0000256" key="3">
    <source>
        <dbReference type="ARBA" id="ARBA00023015"/>
    </source>
</evidence>
<dbReference type="FunFam" id="1.10.10.10:FF:000001">
    <property type="entry name" value="LysR family transcriptional regulator"/>
    <property type="match status" value="1"/>
</dbReference>
<protein>
    <submittedName>
        <fullName evidence="7">LysR family transcriptional regulator</fullName>
    </submittedName>
</protein>
<dbReference type="EMBL" id="UHJC01000001">
    <property type="protein sequence ID" value="SUP83102.1"/>
    <property type="molecule type" value="Genomic_DNA"/>
</dbReference>
<keyword evidence="5" id="KW-0804">Transcription</keyword>
<dbReference type="Gene3D" id="3.40.190.290">
    <property type="match status" value="1"/>
</dbReference>
<dbReference type="InterPro" id="IPR005119">
    <property type="entry name" value="LysR_subst-bd"/>
</dbReference>